<dbReference type="Gene3D" id="3.20.20.80">
    <property type="entry name" value="Glycosidases"/>
    <property type="match status" value="1"/>
</dbReference>
<name>A0A0S7B701_9CHLR</name>
<evidence type="ECO:0000259" key="6">
    <source>
        <dbReference type="Pfam" id="PF21365"/>
    </source>
</evidence>
<dbReference type="Pfam" id="PF13802">
    <property type="entry name" value="Gal_mutarotas_2"/>
    <property type="match status" value="1"/>
</dbReference>
<dbReference type="GO" id="GO:0005975">
    <property type="term" value="P:carbohydrate metabolic process"/>
    <property type="evidence" value="ECO:0007669"/>
    <property type="project" value="InterPro"/>
</dbReference>
<dbReference type="OrthoDB" id="176168at2"/>
<evidence type="ECO:0000259" key="4">
    <source>
        <dbReference type="Pfam" id="PF01055"/>
    </source>
</evidence>
<dbReference type="Gene3D" id="2.60.40.1180">
    <property type="entry name" value="Golgi alpha-mannosidase II"/>
    <property type="match status" value="1"/>
</dbReference>
<dbReference type="InterPro" id="IPR055242">
    <property type="entry name" value="Lmo2446-like_N"/>
</dbReference>
<gene>
    <name evidence="8" type="ORF">LARV_00595</name>
</gene>
<sequence length="933" mass="104238">MSATPESPRLTLRHEPYGEQHPYEPLPYERSPRDPWVGQPITLGVETGQNPAANAVWCVWQDAGGSTAQRVEGTRVQVGENADHWQIDLPAFSRREHVRYRLYAGSGAEQVESQEFSLPVSAWAEARAVVGVEDCADGVRVVLSTNQAGLFLEMTLALDGKGSAALRLKALSADESPKPEYPQNMVFERNWAGLSLALTGSPLQMALRRDSDRLALETSMPLQALVRPDGRVSMFRLSFASPADEAFYGFGERFNAFDQRGNSLDNYVYAQYTGQGKRSYIPVPFFISSRGYGLWLNTDRQANFDLAAEDSECWRVTGQAEDDASLELRFFFQTHPKAVVQAFTDLTGKPKLPPQWVFGLWMSSNDWNSQAEVLRQLHLTRQHRIPASVLVIEAWSDEINFYTWNNSHYTLKPASQAYSLSDYTFPADGLWPDPKAMIDELHQAGLRLVLWQIPALKFPNPAEGLDERQKDADQAYAIEQGYVVRKADGTPHRVEGHAPWFGNSLVLDFTNPDAERWWLDKRAYLVKEMGVDGFKTDGGEHIWDNATRFADGLRGTRGINRYPLAYEGAYSRRMESLRGDDHVLFSRAGYTGAQQVSSHWAGDESSTWEAFRSTIRAMLNAGMCGFSFMGWDIAGFAGPLPEAELYLRAVAFSAFCPIMQYHSDGNARRIPSRDRTPWNVQEQTGDGEIIPVFRKYANLRVNLAPYIQAQARISHQSGLPLMRGLPLEFPGDRQARSFPYEYLFGESLLVAPVVEKGAPEWKVYLPAGEWRSLWTGEPFSGPQIRTVAPERGSIEVYLRKGSCVSLNLGDDLALFSPASGSPETVQNLAALVYPGEVSTVELYQGREHGFGSLTARENPGEHCVQLNLERIELPVDLLILGDKPEQVCFNGCLMQPGSATAGNGSVFWQWLPESRLVHIHLPGRKGPLSVTIR</sequence>
<organism evidence="8">
    <name type="scientific">Longilinea arvoryzae</name>
    <dbReference type="NCBI Taxonomy" id="360412"/>
    <lineage>
        <taxon>Bacteria</taxon>
        <taxon>Bacillati</taxon>
        <taxon>Chloroflexota</taxon>
        <taxon>Anaerolineae</taxon>
        <taxon>Anaerolineales</taxon>
        <taxon>Anaerolineaceae</taxon>
        <taxon>Longilinea</taxon>
    </lineage>
</organism>
<dbReference type="Pfam" id="PF21365">
    <property type="entry name" value="Glyco_hydro_31_3rd"/>
    <property type="match status" value="1"/>
</dbReference>
<dbReference type="STRING" id="360412.LARV_00595"/>
<dbReference type="GO" id="GO:0004553">
    <property type="term" value="F:hydrolase activity, hydrolyzing O-glycosyl compounds"/>
    <property type="evidence" value="ECO:0007669"/>
    <property type="project" value="InterPro"/>
</dbReference>
<dbReference type="Pfam" id="PF01055">
    <property type="entry name" value="Glyco_hydro_31_2nd"/>
    <property type="match status" value="1"/>
</dbReference>
<feature type="domain" description="Lmo2446-like N-terminal" evidence="7">
    <location>
        <begin position="14"/>
        <end position="73"/>
    </location>
</feature>
<feature type="compositionally biased region" description="Basic and acidic residues" evidence="3">
    <location>
        <begin position="12"/>
        <end position="22"/>
    </location>
</feature>
<evidence type="ECO:0000259" key="7">
    <source>
        <dbReference type="Pfam" id="PF22681"/>
    </source>
</evidence>
<keyword evidence="2 8" id="KW-0378">Hydrolase</keyword>
<evidence type="ECO:0000256" key="3">
    <source>
        <dbReference type="SAM" id="MobiDB-lite"/>
    </source>
</evidence>
<keyword evidence="2" id="KW-0326">Glycosidase</keyword>
<dbReference type="SUPFAM" id="SSF51011">
    <property type="entry name" value="Glycosyl hydrolase domain"/>
    <property type="match status" value="1"/>
</dbReference>
<dbReference type="EMBL" id="DF967972">
    <property type="protein sequence ID" value="GAP12855.1"/>
    <property type="molecule type" value="Genomic_DNA"/>
</dbReference>
<feature type="domain" description="Glycoside hydrolase family 31 TIM barrel" evidence="4">
    <location>
        <begin position="350"/>
        <end position="707"/>
    </location>
</feature>
<dbReference type="InterPro" id="IPR048395">
    <property type="entry name" value="Glyco_hydro_31_C"/>
</dbReference>
<dbReference type="RefSeq" id="WP_075072247.1">
    <property type="nucleotide sequence ID" value="NZ_DF967972.1"/>
</dbReference>
<evidence type="ECO:0000256" key="2">
    <source>
        <dbReference type="RuleBase" id="RU361185"/>
    </source>
</evidence>
<dbReference type="InterPro" id="IPR025887">
    <property type="entry name" value="Glyco_hydro_31_N_dom"/>
</dbReference>
<evidence type="ECO:0000313" key="9">
    <source>
        <dbReference type="Proteomes" id="UP000055060"/>
    </source>
</evidence>
<dbReference type="Gene3D" id="2.60.40.1760">
    <property type="entry name" value="glycosyl hydrolase (family 31)"/>
    <property type="match status" value="1"/>
</dbReference>
<keyword evidence="9" id="KW-1185">Reference proteome</keyword>
<accession>A0A0S7B701</accession>
<evidence type="ECO:0000313" key="8">
    <source>
        <dbReference type="EMBL" id="GAP12855.1"/>
    </source>
</evidence>
<evidence type="ECO:0000256" key="1">
    <source>
        <dbReference type="ARBA" id="ARBA00007806"/>
    </source>
</evidence>
<dbReference type="InterPro" id="IPR011013">
    <property type="entry name" value="Gal_mutarotase_sf_dom"/>
</dbReference>
<dbReference type="InterPro" id="IPR000322">
    <property type="entry name" value="Glyco_hydro_31_TIM"/>
</dbReference>
<evidence type="ECO:0000259" key="5">
    <source>
        <dbReference type="Pfam" id="PF13802"/>
    </source>
</evidence>
<dbReference type="PANTHER" id="PTHR43863:SF2">
    <property type="entry name" value="MALTASE-GLUCOAMYLASE"/>
    <property type="match status" value="1"/>
</dbReference>
<protein>
    <submittedName>
        <fullName evidence="8">Alpha-glucosidase, family 31 of glycosyl hydrolases</fullName>
    </submittedName>
</protein>
<feature type="domain" description="Glycoside hydrolase family 31 N-terminal" evidence="5">
    <location>
        <begin position="198"/>
        <end position="305"/>
    </location>
</feature>
<feature type="domain" description="Glycosyl hydrolase family 31 C-terminal" evidence="6">
    <location>
        <begin position="718"/>
        <end position="803"/>
    </location>
</feature>
<proteinExistence type="inferred from homology"/>
<dbReference type="SUPFAM" id="SSF74650">
    <property type="entry name" value="Galactose mutarotase-like"/>
    <property type="match status" value="1"/>
</dbReference>
<dbReference type="SUPFAM" id="SSF51445">
    <property type="entry name" value="(Trans)glycosidases"/>
    <property type="match status" value="1"/>
</dbReference>
<dbReference type="GO" id="GO:0030246">
    <property type="term" value="F:carbohydrate binding"/>
    <property type="evidence" value="ECO:0007669"/>
    <property type="project" value="InterPro"/>
</dbReference>
<dbReference type="InterPro" id="IPR017853">
    <property type="entry name" value="GH"/>
</dbReference>
<dbReference type="InterPro" id="IPR051816">
    <property type="entry name" value="Glycosyl_Hydrolase_31"/>
</dbReference>
<reference evidence="8" key="1">
    <citation type="submission" date="2015-07" db="EMBL/GenBank/DDBJ databases">
        <title>Draft Genome Sequences of Anaerolinea thermolimosa IMO-1, Bellilinea caldifistulae GOMI-1, Leptolinea tardivitalis YMTK-2, Levilinea saccharolytica KIBI-1,Longilinea arvoryzae KOME-1, Previously Described as Members of the Anaerolineaceae (Chloroflexi).</title>
        <authorList>
            <person name="Sekiguchi Y."/>
            <person name="Ohashi A."/>
            <person name="Matsuura N."/>
            <person name="Tourlousse M.D."/>
        </authorList>
    </citation>
    <scope>NUCLEOTIDE SEQUENCE [LARGE SCALE GENOMIC DNA]</scope>
    <source>
        <strain evidence="8">KOME-1</strain>
    </source>
</reference>
<dbReference type="Gene3D" id="2.60.40.10">
    <property type="entry name" value="Immunoglobulins"/>
    <property type="match status" value="1"/>
</dbReference>
<dbReference type="Pfam" id="PF22681">
    <property type="entry name" value="Lmo2446-like_N"/>
    <property type="match status" value="1"/>
</dbReference>
<feature type="region of interest" description="Disordered" evidence="3">
    <location>
        <begin position="1"/>
        <end position="33"/>
    </location>
</feature>
<dbReference type="PANTHER" id="PTHR43863">
    <property type="entry name" value="HYDROLASE, PUTATIVE (AFU_ORTHOLOGUE AFUA_1G03140)-RELATED"/>
    <property type="match status" value="1"/>
</dbReference>
<dbReference type="CDD" id="cd14752">
    <property type="entry name" value="GH31_N"/>
    <property type="match status" value="1"/>
</dbReference>
<dbReference type="InterPro" id="IPR013783">
    <property type="entry name" value="Ig-like_fold"/>
</dbReference>
<dbReference type="Proteomes" id="UP000055060">
    <property type="component" value="Unassembled WGS sequence"/>
</dbReference>
<comment type="similarity">
    <text evidence="1 2">Belongs to the glycosyl hydrolase 31 family.</text>
</comment>
<dbReference type="InterPro" id="IPR013780">
    <property type="entry name" value="Glyco_hydro_b"/>
</dbReference>
<dbReference type="CDD" id="cd06597">
    <property type="entry name" value="GH31_transferase_CtsY"/>
    <property type="match status" value="1"/>
</dbReference>
<dbReference type="AlphaFoldDB" id="A0A0S7B701"/>